<dbReference type="InterPro" id="IPR053143">
    <property type="entry name" value="Arylsulfate_ST"/>
</dbReference>
<reference evidence="3" key="1">
    <citation type="journal article" date="2020" name="Stud. Mycol.">
        <title>101 Dothideomycetes genomes: a test case for predicting lifestyles and emergence of pathogens.</title>
        <authorList>
            <person name="Haridas S."/>
            <person name="Albert R."/>
            <person name="Binder M."/>
            <person name="Bloem J."/>
            <person name="Labutti K."/>
            <person name="Salamov A."/>
            <person name="Andreopoulos B."/>
            <person name="Baker S."/>
            <person name="Barry K."/>
            <person name="Bills G."/>
            <person name="Bluhm B."/>
            <person name="Cannon C."/>
            <person name="Castanera R."/>
            <person name="Culley D."/>
            <person name="Daum C."/>
            <person name="Ezra D."/>
            <person name="Gonzalez J."/>
            <person name="Henrissat B."/>
            <person name="Kuo A."/>
            <person name="Liang C."/>
            <person name="Lipzen A."/>
            <person name="Lutzoni F."/>
            <person name="Magnuson J."/>
            <person name="Mondo S."/>
            <person name="Nolan M."/>
            <person name="Ohm R."/>
            <person name="Pangilinan J."/>
            <person name="Park H.-J."/>
            <person name="Ramirez L."/>
            <person name="Alfaro M."/>
            <person name="Sun H."/>
            <person name="Tritt A."/>
            <person name="Yoshinaga Y."/>
            <person name="Zwiers L.-H."/>
            <person name="Turgeon B."/>
            <person name="Goodwin S."/>
            <person name="Spatafora J."/>
            <person name="Crous P."/>
            <person name="Grigoriev I."/>
        </authorList>
    </citation>
    <scope>NUCLEOTIDE SEQUENCE</scope>
    <source>
        <strain evidence="3">ATCC 36951</strain>
    </source>
</reference>
<feature type="compositionally biased region" description="Low complexity" evidence="1">
    <location>
        <begin position="40"/>
        <end position="60"/>
    </location>
</feature>
<dbReference type="InterPro" id="IPR039535">
    <property type="entry name" value="ASST-like"/>
</dbReference>
<name>A0A6A6CFZ9_ZASCE</name>
<feature type="chain" id="PRO_5025674909" description="ASST-domain-containing protein" evidence="2">
    <location>
        <begin position="17"/>
        <end position="608"/>
    </location>
</feature>
<evidence type="ECO:0000256" key="1">
    <source>
        <dbReference type="SAM" id="MobiDB-lite"/>
    </source>
</evidence>
<evidence type="ECO:0008006" key="5">
    <source>
        <dbReference type="Google" id="ProtNLM"/>
    </source>
</evidence>
<dbReference type="AlphaFoldDB" id="A0A6A6CFZ9"/>
<proteinExistence type="predicted"/>
<evidence type="ECO:0000313" key="4">
    <source>
        <dbReference type="Proteomes" id="UP000799537"/>
    </source>
</evidence>
<sequence>MLSYLITLILTSRTLASPIANGPPGYGGGSPWQGSPPDNGQPWQGSPPWSGSPPGHGSPPCYGSQCSGSGSNTCNPQSPSDPGPGVEHHDVTQVGGWLWPYQVFKSSPLTPPEWEINSTGAELAPGLIFLTISDTLPLNTTKRPSPKIFTDKGQLVWSGPRGISTNLKFQDYNGKPHLTYWSGETTSGTNVGHGYGNVTFVDETYQVGPVVCPNYPSLNYSTDGTFKCDADIHESYVTDRNTLLSSAYNATPADLSSQGGPKDGWAWSSQFYELDPATGDVPFRWDSLEHAPINESHLPLNVSAGDGNYSAPYDYFHINSVVNIGDYYLLNSRHLWTIYLLDKTGEIIWHFSGDDGGDFGPLPDNGHFRWEHFVRPHNVTNDTLEISMFDNENYVPNQDQANIPTALLVYKLPFHPKPNDGNTSQAELISRVQTQEDLISYSQGSYTPRLENGNQFACYGQLPRMIEFDPAGNTIWEGRIAPDNLAQIYRAYKLKGWHATPSDAPGLFVERANSTQSSSSSSSSYGGEWGHGGAQSAYHGYVSWNGATEVTGWNVYVGTSQDSLTLTGTTGYRGFETQFNVPCWAKFVQVGAVESGEEVRRSEVFAVL</sequence>
<keyword evidence="2" id="KW-0732">Signal</keyword>
<protein>
    <recommendedName>
        <fullName evidence="5">ASST-domain-containing protein</fullName>
    </recommendedName>
</protein>
<gene>
    <name evidence="3" type="ORF">M409DRAFT_23366</name>
</gene>
<evidence type="ECO:0000256" key="2">
    <source>
        <dbReference type="SAM" id="SignalP"/>
    </source>
</evidence>
<dbReference type="PANTHER" id="PTHR35340:SF6">
    <property type="entry name" value="ASST-DOMAIN-CONTAINING PROTEIN"/>
    <property type="match status" value="1"/>
</dbReference>
<dbReference type="PANTHER" id="PTHR35340">
    <property type="entry name" value="PQQ ENZYME REPEAT PROTEIN-RELATED"/>
    <property type="match status" value="1"/>
</dbReference>
<feature type="region of interest" description="Disordered" evidence="1">
    <location>
        <begin position="21"/>
        <end position="91"/>
    </location>
</feature>
<dbReference type="Pfam" id="PF14269">
    <property type="entry name" value="Arylsulfotran_2"/>
    <property type="match status" value="1"/>
</dbReference>
<feature type="signal peptide" evidence="2">
    <location>
        <begin position="1"/>
        <end position="16"/>
    </location>
</feature>
<dbReference type="GeneID" id="54560033"/>
<dbReference type="Proteomes" id="UP000799537">
    <property type="component" value="Unassembled WGS sequence"/>
</dbReference>
<dbReference type="RefSeq" id="XP_033667066.1">
    <property type="nucleotide sequence ID" value="XM_033806761.1"/>
</dbReference>
<dbReference type="OrthoDB" id="5427350at2759"/>
<organism evidence="3 4">
    <name type="scientific">Zasmidium cellare ATCC 36951</name>
    <dbReference type="NCBI Taxonomy" id="1080233"/>
    <lineage>
        <taxon>Eukaryota</taxon>
        <taxon>Fungi</taxon>
        <taxon>Dikarya</taxon>
        <taxon>Ascomycota</taxon>
        <taxon>Pezizomycotina</taxon>
        <taxon>Dothideomycetes</taxon>
        <taxon>Dothideomycetidae</taxon>
        <taxon>Mycosphaerellales</taxon>
        <taxon>Mycosphaerellaceae</taxon>
        <taxon>Zasmidium</taxon>
    </lineage>
</organism>
<evidence type="ECO:0000313" key="3">
    <source>
        <dbReference type="EMBL" id="KAF2166177.1"/>
    </source>
</evidence>
<dbReference type="EMBL" id="ML993597">
    <property type="protein sequence ID" value="KAF2166177.1"/>
    <property type="molecule type" value="Genomic_DNA"/>
</dbReference>
<accession>A0A6A6CFZ9</accession>
<feature type="compositionally biased region" description="Polar residues" evidence="1">
    <location>
        <begin position="64"/>
        <end position="80"/>
    </location>
</feature>
<keyword evidence="4" id="KW-1185">Reference proteome</keyword>